<dbReference type="Proteomes" id="UP000094707">
    <property type="component" value="Chromosome I"/>
</dbReference>
<evidence type="ECO:0000313" key="2">
    <source>
        <dbReference type="EMBL" id="SCG85980.1"/>
    </source>
</evidence>
<dbReference type="Gene3D" id="3.30.450.30">
    <property type="entry name" value="Dynein light chain 2a, cytoplasmic"/>
    <property type="match status" value="1"/>
</dbReference>
<dbReference type="RefSeq" id="WP_071907091.1">
    <property type="nucleotide sequence ID" value="NZ_LT607756.1"/>
</dbReference>
<name>A0A1D3L3D9_9EURY</name>
<evidence type="ECO:0000313" key="3">
    <source>
        <dbReference type="Proteomes" id="UP000094707"/>
    </source>
</evidence>
<organism evidence="2 3">
    <name type="scientific">Methanobacterium congolense</name>
    <dbReference type="NCBI Taxonomy" id="118062"/>
    <lineage>
        <taxon>Archaea</taxon>
        <taxon>Methanobacteriati</taxon>
        <taxon>Methanobacteriota</taxon>
        <taxon>Methanomada group</taxon>
        <taxon>Methanobacteria</taxon>
        <taxon>Methanobacteriales</taxon>
        <taxon>Methanobacteriaceae</taxon>
        <taxon>Methanobacterium</taxon>
    </lineage>
</organism>
<dbReference type="Pfam" id="PF03259">
    <property type="entry name" value="Robl_LC7"/>
    <property type="match status" value="1"/>
</dbReference>
<feature type="domain" description="Roadblock/LAMTOR2" evidence="1">
    <location>
        <begin position="14"/>
        <end position="100"/>
    </location>
</feature>
<dbReference type="EMBL" id="LT607756">
    <property type="protein sequence ID" value="SCG85980.1"/>
    <property type="molecule type" value="Genomic_DNA"/>
</dbReference>
<accession>A0A1D3L3D9</accession>
<protein>
    <recommendedName>
        <fullName evidence="1">Roadblock/LAMTOR2 domain-containing protein</fullName>
    </recommendedName>
</protein>
<dbReference type="AlphaFoldDB" id="A0A1D3L3D9"/>
<dbReference type="SMART" id="SM00960">
    <property type="entry name" value="Robl_LC7"/>
    <property type="match status" value="1"/>
</dbReference>
<sequence length="130" mass="14075">MMNYNGIDKKNSDFKDVLKPLMRIRGVKNCVLATMDGMPVGEIDQEGVIISATSAAVLGAITEMVKNINFGIAEKLIVETDFGKIIIEEIGHNHAIVVLTDDSVNIGLIRLTLKKAAENLRNLIQPVASG</sequence>
<dbReference type="GeneID" id="30412266"/>
<reference evidence="2 3" key="1">
    <citation type="submission" date="2016-08" db="EMBL/GenBank/DDBJ databases">
        <authorList>
            <person name="Seilhamer J.J."/>
        </authorList>
    </citation>
    <scope>NUCLEOTIDE SEQUENCE [LARGE SCALE GENOMIC DNA]</scope>
    <source>
        <strain evidence="2">Buetzberg</strain>
    </source>
</reference>
<dbReference type="KEGG" id="mcub:MCBB_1424"/>
<evidence type="ECO:0000259" key="1">
    <source>
        <dbReference type="SMART" id="SM00960"/>
    </source>
</evidence>
<dbReference type="OrthoDB" id="69498at2157"/>
<dbReference type="InterPro" id="IPR004942">
    <property type="entry name" value="Roadblock/LAMTOR2_dom"/>
</dbReference>
<proteinExistence type="predicted"/>
<gene>
    <name evidence="2" type="ORF">MCBB_1424</name>
</gene>
<dbReference type="STRING" id="118062.MCBB_1424"/>
<keyword evidence="3" id="KW-1185">Reference proteome</keyword>
<dbReference type="SUPFAM" id="SSF103196">
    <property type="entry name" value="Roadblock/LC7 domain"/>
    <property type="match status" value="1"/>
</dbReference>